<keyword evidence="2 4" id="KW-0479">Metal-binding</keyword>
<accession>A0A1L1WCG6</accession>
<evidence type="ECO:0000256" key="1">
    <source>
        <dbReference type="ARBA" id="ARBA00005802"/>
    </source>
</evidence>
<reference evidence="5" key="1">
    <citation type="submission" date="2013-04" db="EMBL/GenBank/DDBJ databases">
        <title>The Cloning of A Methallothionein Gene (MT-3) from Tamarix sp.</title>
        <authorList>
            <person name="Yang C."/>
        </authorList>
    </citation>
    <scope>NUCLEOTIDE SEQUENCE</scope>
</reference>
<dbReference type="AlphaFoldDB" id="A0A1L1WCG6"/>
<evidence type="ECO:0000256" key="4">
    <source>
        <dbReference type="RuleBase" id="RU369052"/>
    </source>
</evidence>
<dbReference type="EMBL" id="KC879258">
    <property type="protein sequence ID" value="AHL29284.1"/>
    <property type="molecule type" value="mRNA"/>
</dbReference>
<evidence type="ECO:0000313" key="5">
    <source>
        <dbReference type="EMBL" id="AHL29284.1"/>
    </source>
</evidence>
<name>A0A1L1WCG6_9CARY</name>
<dbReference type="PANTHER" id="PTHR33543:SF33">
    <property type="entry name" value="METALLOTHIONEIN-LIKE PROTEIN 2B"/>
    <property type="match status" value="1"/>
</dbReference>
<evidence type="ECO:0000256" key="3">
    <source>
        <dbReference type="ARBA" id="ARBA00022851"/>
    </source>
</evidence>
<evidence type="ECO:0000256" key="2">
    <source>
        <dbReference type="ARBA" id="ARBA00022723"/>
    </source>
</evidence>
<dbReference type="InterPro" id="IPR000347">
    <property type="entry name" value="Metalthion_15p"/>
</dbReference>
<keyword evidence="3 4" id="KW-0480">Metal-thiolate cluster</keyword>
<dbReference type="Pfam" id="PF01439">
    <property type="entry name" value="Metallothio_2"/>
    <property type="match status" value="1"/>
</dbReference>
<gene>
    <name evidence="5" type="primary">MT-3</name>
</gene>
<organism evidence="5">
    <name type="scientific">Tamarix androssowii</name>
    <dbReference type="NCBI Taxonomy" id="189785"/>
    <lineage>
        <taxon>Eukaryota</taxon>
        <taxon>Viridiplantae</taxon>
        <taxon>Streptophyta</taxon>
        <taxon>Embryophyta</taxon>
        <taxon>Tracheophyta</taxon>
        <taxon>Spermatophyta</taxon>
        <taxon>Magnoliopsida</taxon>
        <taxon>eudicotyledons</taxon>
        <taxon>Gunneridae</taxon>
        <taxon>Pentapetalae</taxon>
        <taxon>Caryophyllales</taxon>
        <taxon>Tamaricaceae</taxon>
        <taxon>Tamarix</taxon>
    </lineage>
</organism>
<protein>
    <recommendedName>
        <fullName evidence="4">Metallothionein-like protein</fullName>
    </recommendedName>
</protein>
<comment type="similarity">
    <text evidence="1 4">Belongs to the metallothionein superfamily. Type 15 family.</text>
</comment>
<proteinExistence type="evidence at transcript level"/>
<sequence>MSCCGGNCGCGADCKCGNGCGGCKMNPSLGYTETSSDNVALITGVAPKTTFADGAEMGLGAENGGCKCGADCKCDPCTCK</sequence>
<comment type="function">
    <text evidence="4">Metallothioneins have a high content of cysteine residues that bind various heavy metals.</text>
</comment>
<dbReference type="GO" id="GO:0046872">
    <property type="term" value="F:metal ion binding"/>
    <property type="evidence" value="ECO:0007669"/>
    <property type="project" value="UniProtKB-UniRule"/>
</dbReference>
<dbReference type="PANTHER" id="PTHR33543">
    <property type="entry name" value="METALLOTHIONEIN-LIKE PROTEIN 2A"/>
    <property type="match status" value="1"/>
</dbReference>